<feature type="domain" description="RING-type" evidence="6">
    <location>
        <begin position="90"/>
        <end position="130"/>
    </location>
</feature>
<dbReference type="GO" id="GO:0006511">
    <property type="term" value="P:ubiquitin-dependent protein catabolic process"/>
    <property type="evidence" value="ECO:0007669"/>
    <property type="project" value="TreeGrafter"/>
</dbReference>
<proteinExistence type="predicted"/>
<dbReference type="GO" id="GO:0000151">
    <property type="term" value="C:ubiquitin ligase complex"/>
    <property type="evidence" value="ECO:0007669"/>
    <property type="project" value="TreeGrafter"/>
</dbReference>
<dbReference type="EMBL" id="HBUF01289415">
    <property type="protein sequence ID" value="CAG6688919.1"/>
    <property type="molecule type" value="Transcribed_RNA"/>
</dbReference>
<evidence type="ECO:0000256" key="5">
    <source>
        <dbReference type="SAM" id="MobiDB-lite"/>
    </source>
</evidence>
<dbReference type="SMART" id="SM00184">
    <property type="entry name" value="RING"/>
    <property type="match status" value="1"/>
</dbReference>
<keyword evidence="3" id="KW-0862">Zinc</keyword>
<dbReference type="EMBL" id="HBUF01518466">
    <property type="protein sequence ID" value="CAG6748314.1"/>
    <property type="molecule type" value="Transcribed_RNA"/>
</dbReference>
<reference evidence="7" key="1">
    <citation type="submission" date="2021-05" db="EMBL/GenBank/DDBJ databases">
        <authorList>
            <person name="Alioto T."/>
            <person name="Alioto T."/>
            <person name="Gomez Garrido J."/>
        </authorList>
    </citation>
    <scope>NUCLEOTIDE SEQUENCE</scope>
</reference>
<dbReference type="SUPFAM" id="SSF57850">
    <property type="entry name" value="RING/U-box"/>
    <property type="match status" value="1"/>
</dbReference>
<evidence type="ECO:0000259" key="6">
    <source>
        <dbReference type="PROSITE" id="PS50089"/>
    </source>
</evidence>
<evidence type="ECO:0000256" key="1">
    <source>
        <dbReference type="ARBA" id="ARBA00022723"/>
    </source>
</evidence>
<evidence type="ECO:0000256" key="4">
    <source>
        <dbReference type="PROSITE-ProRule" id="PRU00175"/>
    </source>
</evidence>
<feature type="compositionally biased region" description="Low complexity" evidence="5">
    <location>
        <begin position="19"/>
        <end position="29"/>
    </location>
</feature>
<keyword evidence="1" id="KW-0479">Metal-binding</keyword>
<dbReference type="EMBL" id="HBUF01518469">
    <property type="protein sequence ID" value="CAG6748321.1"/>
    <property type="molecule type" value="Transcribed_RNA"/>
</dbReference>
<evidence type="ECO:0000256" key="2">
    <source>
        <dbReference type="ARBA" id="ARBA00022771"/>
    </source>
</evidence>
<dbReference type="EMBL" id="HBUF01098280">
    <property type="protein sequence ID" value="CAG6637423.1"/>
    <property type="molecule type" value="Transcribed_RNA"/>
</dbReference>
<dbReference type="Pfam" id="PF13639">
    <property type="entry name" value="zf-RING_2"/>
    <property type="match status" value="1"/>
</dbReference>
<dbReference type="EMBL" id="HBUF01098281">
    <property type="protein sequence ID" value="CAG6637425.1"/>
    <property type="molecule type" value="Transcribed_RNA"/>
</dbReference>
<dbReference type="InterPro" id="IPR052804">
    <property type="entry name" value="UEC_component"/>
</dbReference>
<accession>A0A8D8QTN9</accession>
<dbReference type="GO" id="GO:0008270">
    <property type="term" value="F:zinc ion binding"/>
    <property type="evidence" value="ECO:0007669"/>
    <property type="project" value="UniProtKB-KW"/>
</dbReference>
<dbReference type="EMBL" id="HBUF01518467">
    <property type="protein sequence ID" value="CAG6748316.1"/>
    <property type="molecule type" value="Transcribed_RNA"/>
</dbReference>
<organism evidence="7">
    <name type="scientific">Cacopsylla melanoneura</name>
    <dbReference type="NCBI Taxonomy" id="428564"/>
    <lineage>
        <taxon>Eukaryota</taxon>
        <taxon>Metazoa</taxon>
        <taxon>Ecdysozoa</taxon>
        <taxon>Arthropoda</taxon>
        <taxon>Hexapoda</taxon>
        <taxon>Insecta</taxon>
        <taxon>Pterygota</taxon>
        <taxon>Neoptera</taxon>
        <taxon>Paraneoptera</taxon>
        <taxon>Hemiptera</taxon>
        <taxon>Sternorrhyncha</taxon>
        <taxon>Psylloidea</taxon>
        <taxon>Psyllidae</taxon>
        <taxon>Psyllinae</taxon>
        <taxon>Cacopsylla</taxon>
    </lineage>
</organism>
<feature type="compositionally biased region" description="Polar residues" evidence="5">
    <location>
        <begin position="1"/>
        <end position="12"/>
    </location>
</feature>
<dbReference type="InterPro" id="IPR013083">
    <property type="entry name" value="Znf_RING/FYVE/PHD"/>
</dbReference>
<dbReference type="EMBL" id="HBUF01098279">
    <property type="protein sequence ID" value="CAG6637421.1"/>
    <property type="molecule type" value="Transcribed_RNA"/>
</dbReference>
<protein>
    <submittedName>
        <fullName evidence="7">RING finger protein 11</fullName>
    </submittedName>
</protein>
<dbReference type="AlphaFoldDB" id="A0A8D8QTN9"/>
<dbReference type="GO" id="GO:0061630">
    <property type="term" value="F:ubiquitin protein ligase activity"/>
    <property type="evidence" value="ECO:0007669"/>
    <property type="project" value="TreeGrafter"/>
</dbReference>
<dbReference type="PROSITE" id="PS50089">
    <property type="entry name" value="ZF_RING_2"/>
    <property type="match status" value="1"/>
</dbReference>
<dbReference type="InterPro" id="IPR001841">
    <property type="entry name" value="Znf_RING"/>
</dbReference>
<dbReference type="CDD" id="cd16468">
    <property type="entry name" value="RING-H2_RNF11"/>
    <property type="match status" value="1"/>
</dbReference>
<evidence type="ECO:0000313" key="7">
    <source>
        <dbReference type="EMBL" id="CAG6637421.1"/>
    </source>
</evidence>
<keyword evidence="2 4" id="KW-0863">Zinc-finger</keyword>
<feature type="region of interest" description="Disordered" evidence="5">
    <location>
        <begin position="1"/>
        <end position="31"/>
    </location>
</feature>
<name>A0A8D8QTN9_9HEMI</name>
<dbReference type="EMBL" id="HBUF01518468">
    <property type="protein sequence ID" value="CAG6748318.1"/>
    <property type="molecule type" value="Transcribed_RNA"/>
</dbReference>
<dbReference type="EMBL" id="HBUF01289416">
    <property type="protein sequence ID" value="CAG6688920.1"/>
    <property type="molecule type" value="Transcribed_RNA"/>
</dbReference>
<dbReference type="InterPro" id="IPR042981">
    <property type="entry name" value="RNF11_RING-H2"/>
</dbReference>
<dbReference type="EMBL" id="HBUF01518470">
    <property type="protein sequence ID" value="CAG6748324.1"/>
    <property type="molecule type" value="Transcribed_RNA"/>
</dbReference>
<evidence type="ECO:0000256" key="3">
    <source>
        <dbReference type="ARBA" id="ARBA00022833"/>
    </source>
</evidence>
<sequence>MGNCLKGSSTDDLSPLRNAETTSETATSEQPWIPYREVNPGGPIFYPSPGISCSVNQLSEEDQVKIAKKLGFIQHLPTGTYDGCKKNRECVICMIEFIVGDPVRYLPCLHIYHKKCIDAWLMRSFTCPSCMEPVDAALLTSYETK</sequence>
<dbReference type="PANTHER" id="PTHR46359">
    <property type="entry name" value="GEO07743P1"/>
    <property type="match status" value="1"/>
</dbReference>
<dbReference type="PANTHER" id="PTHR46359:SF2">
    <property type="entry name" value="GEO07743P1"/>
    <property type="match status" value="1"/>
</dbReference>
<dbReference type="Gene3D" id="3.30.40.10">
    <property type="entry name" value="Zinc/RING finger domain, C3HC4 (zinc finger)"/>
    <property type="match status" value="1"/>
</dbReference>